<gene>
    <name evidence="1" type="ORF">F0562_031026</name>
</gene>
<dbReference type="EMBL" id="CM018041">
    <property type="protein sequence ID" value="KAA8533540.1"/>
    <property type="molecule type" value="Genomic_DNA"/>
</dbReference>
<protein>
    <submittedName>
        <fullName evidence="1">Uncharacterized protein</fullName>
    </submittedName>
</protein>
<proteinExistence type="predicted"/>
<name>A0A5J5ASH4_9ASTE</name>
<dbReference type="AlphaFoldDB" id="A0A5J5ASH4"/>
<evidence type="ECO:0000313" key="1">
    <source>
        <dbReference type="EMBL" id="KAA8533540.1"/>
    </source>
</evidence>
<accession>A0A5J5ASH4</accession>
<keyword evidence="2" id="KW-1185">Reference proteome</keyword>
<dbReference type="Proteomes" id="UP000325577">
    <property type="component" value="Linkage Group LG18"/>
</dbReference>
<organism evidence="1 2">
    <name type="scientific">Nyssa sinensis</name>
    <dbReference type="NCBI Taxonomy" id="561372"/>
    <lineage>
        <taxon>Eukaryota</taxon>
        <taxon>Viridiplantae</taxon>
        <taxon>Streptophyta</taxon>
        <taxon>Embryophyta</taxon>
        <taxon>Tracheophyta</taxon>
        <taxon>Spermatophyta</taxon>
        <taxon>Magnoliopsida</taxon>
        <taxon>eudicotyledons</taxon>
        <taxon>Gunneridae</taxon>
        <taxon>Pentapetalae</taxon>
        <taxon>asterids</taxon>
        <taxon>Cornales</taxon>
        <taxon>Nyssaceae</taxon>
        <taxon>Nyssa</taxon>
    </lineage>
</organism>
<sequence length="66" mass="7476">MVIALATVTAVDKDSLGPGSMSNATHYATSHIWCFVFDQWTRFRLTRTKIEEIKISLCWRCNHGGC</sequence>
<reference evidence="1 2" key="1">
    <citation type="submission" date="2019-09" db="EMBL/GenBank/DDBJ databases">
        <title>A chromosome-level genome assembly of the Chinese tupelo Nyssa sinensis.</title>
        <authorList>
            <person name="Yang X."/>
            <person name="Kang M."/>
            <person name="Yang Y."/>
            <person name="Xiong H."/>
            <person name="Wang M."/>
            <person name="Zhang Z."/>
            <person name="Wang Z."/>
            <person name="Wu H."/>
            <person name="Ma T."/>
            <person name="Liu J."/>
            <person name="Xi Z."/>
        </authorList>
    </citation>
    <scope>NUCLEOTIDE SEQUENCE [LARGE SCALE GENOMIC DNA]</scope>
    <source>
        <strain evidence="1">J267</strain>
        <tissue evidence="1">Leaf</tissue>
    </source>
</reference>
<evidence type="ECO:0000313" key="2">
    <source>
        <dbReference type="Proteomes" id="UP000325577"/>
    </source>
</evidence>